<feature type="signal peptide" evidence="1">
    <location>
        <begin position="1"/>
        <end position="20"/>
    </location>
</feature>
<organism evidence="3 4">
    <name type="scientific">Arthrobacter flavus</name>
    <dbReference type="NCBI Taxonomy" id="95172"/>
    <lineage>
        <taxon>Bacteria</taxon>
        <taxon>Bacillati</taxon>
        <taxon>Actinomycetota</taxon>
        <taxon>Actinomycetes</taxon>
        <taxon>Micrococcales</taxon>
        <taxon>Micrococcaceae</taxon>
        <taxon>Arthrobacter</taxon>
    </lineage>
</organism>
<dbReference type="InterPro" id="IPR022409">
    <property type="entry name" value="PKD/Chitinase_dom"/>
</dbReference>
<sequence>MRRFISILLGLLMVASFGVAIPGAATASEQTLSSVVRSTPVNYTPHVLDGIVFSIAEVGDTIVLGGSFTQVQASAGGPVLTRNGVVAFNKNNGQISTGFAPQFNSTVRSVVAAADGQSVYIGGQFGTLNGASTPKVVRLALSNGARVTAFNAGNINAVVHDMKLSGNRLFIGGEFTAVRGQARAALAELDPVSGALRANTNIVFAGTHLGGTTFVHKFDVTPDGQTMVVTGNFTSMDGLDRVQVGMIDLSTPTATVADWQTNRWKPNCFSVFAYYLNDLDISPDGSYFVLGSMGGYGSGPPTLCDTVSRWEIADRGAAVNPIWVDYSGGDSVYALEATGETVYFGGHHRWMNNPFRGDAAGQGAVEREGIGALSALSGLPMQWDPGRDRGRGVFDLLATSQGLWVGSDTDRIARFLYRARIALFPLAGGTAIPAASAPALPVDVLQSGTPSSSVDPRYLYRVNAGGDTIPSIDAGPDWVGDAAPPGSTYRNTGNAAAYPAVPQITGAVPASTPLSVFSTERWDPASAPEMKWSFPVTAGKDVQVRIYLADRCSCTQASGSRVFSMTVDDQMAFENYDINASVGHDTGTMLTRDITSDGTVDIEFLHVVENSLVNAVEIFDLDAPAPDPGQTDQLSQVYFTGSEGAEASPNVTGAVPWDSVRGGFVAAGSMYLAMANGELHQRSFNGSQIGGPTVINLNGLANFASEMQSMTGLFYSNGRIYFTLAGQTSLFMRHFELDSGIVGAQRFTIAGPTGGATWSNVRGMFLADDTLYWASADGNLNALDWTESVGDGTVSGTSTAVSGPALDGANWTAKSLIAKPGTAPPPVNEPPSASFTQTCDGLECSFDGAGSTDSDGTIGSYAWTSSDGGSGTAAVFTREFASAGTYEVTLTVTDDDGATSSTTQEVTVTAAPPVNEEPTATFTDDCVELTCTFDGSDSSDPDGEVTSHVWAFEGGPAAEGEIVTRTFPEAGSYDVTLTVTDNAGATGTVTRTIDVSGGTDPTTPVTFVASTASTNTGSVLTHSVVLPAQVQAGDVLVAMFSTNSGTVGLTHPTGWDVSAEGATTSMRSVMYGRVATASDVGATVSVRTAAYGRGTLVVTVYRGAQIAAASFDMETETVSRAQHTTPTLPAAAGDWVLSYWADKTAATTSWAAPGGVTARQTGAGTGAGHMSWLAADSNGPVSGPTAGGLTATANSATGNAVMGTVVIKPGTP</sequence>
<dbReference type="EMBL" id="JBHUGA010000040">
    <property type="protein sequence ID" value="MFD1847114.1"/>
    <property type="molecule type" value="Genomic_DNA"/>
</dbReference>
<dbReference type="InterPro" id="IPR011044">
    <property type="entry name" value="Quino_amine_DH_bsu"/>
</dbReference>
<dbReference type="RefSeq" id="WP_343878956.1">
    <property type="nucleotide sequence ID" value="NZ_BAAAIJ010000032.1"/>
</dbReference>
<dbReference type="InterPro" id="IPR021720">
    <property type="entry name" value="Malectin_dom"/>
</dbReference>
<dbReference type="Gene3D" id="2.60.120.430">
    <property type="entry name" value="Galactose-binding lectin"/>
    <property type="match status" value="1"/>
</dbReference>
<accession>A0ABW4Q8Y2</accession>
<name>A0ABW4Q8Y2_9MICC</name>
<evidence type="ECO:0000259" key="2">
    <source>
        <dbReference type="PROSITE" id="PS50093"/>
    </source>
</evidence>
<feature type="chain" id="PRO_5046676103" evidence="1">
    <location>
        <begin position="21"/>
        <end position="1212"/>
    </location>
</feature>
<dbReference type="CDD" id="cd00146">
    <property type="entry name" value="PKD"/>
    <property type="match status" value="2"/>
</dbReference>
<comment type="caution">
    <text evidence="3">The sequence shown here is derived from an EMBL/GenBank/DDBJ whole genome shotgun (WGS) entry which is preliminary data.</text>
</comment>
<protein>
    <submittedName>
        <fullName evidence="3">PKD domain-containing protein</fullName>
    </submittedName>
</protein>
<dbReference type="InterPro" id="IPR035986">
    <property type="entry name" value="PKD_dom_sf"/>
</dbReference>
<reference evidence="4" key="1">
    <citation type="journal article" date="2019" name="Int. J. Syst. Evol. Microbiol.">
        <title>The Global Catalogue of Microorganisms (GCM) 10K type strain sequencing project: providing services to taxonomists for standard genome sequencing and annotation.</title>
        <authorList>
            <consortium name="The Broad Institute Genomics Platform"/>
            <consortium name="The Broad Institute Genome Sequencing Center for Infectious Disease"/>
            <person name="Wu L."/>
            <person name="Ma J."/>
        </authorList>
    </citation>
    <scope>NUCLEOTIDE SEQUENCE [LARGE SCALE GENOMIC DNA]</scope>
    <source>
        <strain evidence="4">JCM 11496</strain>
    </source>
</reference>
<dbReference type="InterPro" id="IPR029865">
    <property type="entry name" value="KIAA0319-like"/>
</dbReference>
<dbReference type="PROSITE" id="PS50093">
    <property type="entry name" value="PKD"/>
    <property type="match status" value="2"/>
</dbReference>
<dbReference type="Proteomes" id="UP001597307">
    <property type="component" value="Unassembled WGS sequence"/>
</dbReference>
<dbReference type="PANTHER" id="PTHR46182:SF2">
    <property type="entry name" value="FI19480P1"/>
    <property type="match status" value="1"/>
</dbReference>
<proteinExistence type="predicted"/>
<feature type="domain" description="PKD" evidence="2">
    <location>
        <begin position="841"/>
        <end position="910"/>
    </location>
</feature>
<dbReference type="PANTHER" id="PTHR46182">
    <property type="entry name" value="FI19480P1"/>
    <property type="match status" value="1"/>
</dbReference>
<evidence type="ECO:0000313" key="4">
    <source>
        <dbReference type="Proteomes" id="UP001597307"/>
    </source>
</evidence>
<gene>
    <name evidence="3" type="ORF">ACFSFX_10950</name>
</gene>
<feature type="domain" description="PKD" evidence="2">
    <location>
        <begin position="927"/>
        <end position="995"/>
    </location>
</feature>
<dbReference type="InterPro" id="IPR013783">
    <property type="entry name" value="Ig-like_fold"/>
</dbReference>
<dbReference type="InterPro" id="IPR000601">
    <property type="entry name" value="PKD_dom"/>
</dbReference>
<keyword evidence="1" id="KW-0732">Signal</keyword>
<evidence type="ECO:0000256" key="1">
    <source>
        <dbReference type="SAM" id="SignalP"/>
    </source>
</evidence>
<dbReference type="Pfam" id="PF18911">
    <property type="entry name" value="PKD_4"/>
    <property type="match status" value="2"/>
</dbReference>
<dbReference type="SUPFAM" id="SSF49299">
    <property type="entry name" value="PKD domain"/>
    <property type="match status" value="2"/>
</dbReference>
<dbReference type="SMART" id="SM00089">
    <property type="entry name" value="PKD"/>
    <property type="match status" value="2"/>
</dbReference>
<dbReference type="Gene3D" id="2.60.40.10">
    <property type="entry name" value="Immunoglobulins"/>
    <property type="match status" value="2"/>
</dbReference>
<dbReference type="Pfam" id="PF11721">
    <property type="entry name" value="Malectin"/>
    <property type="match status" value="1"/>
</dbReference>
<evidence type="ECO:0000313" key="3">
    <source>
        <dbReference type="EMBL" id="MFD1847114.1"/>
    </source>
</evidence>
<dbReference type="SUPFAM" id="SSF50969">
    <property type="entry name" value="YVTN repeat-like/Quinoprotein amine dehydrogenase"/>
    <property type="match status" value="1"/>
</dbReference>
<keyword evidence="4" id="KW-1185">Reference proteome</keyword>